<accession>A0ABR3GEY5</accession>
<sequence length="366" mass="40998">MQTSTSPQCTMCGKPAPDLCKQCQSSPYCSRTCQKADWPVHKLLCRSFPNFQTPPLATSKRGIFFPVDATVPQFVWVKCEWLVDEDDDIRFQSHNKKEFLGDGMTDRVMVQLNKTRSRTRKDLLTLYVREAGSVDGSLLNRCVIAVAGGRYVNFAWPGPLLVVRSRGLTLGDSELVDIDMVDFRDAVDLLCSYPNVNIHLTEPEATWEVQGVRVNCTGEINLYHRPLFEAIRVPAAHGVFSQPVVGTSRFVGLPVRMLNCSPEKNTKGYDPTNNEAVALLLNSAPNSAKMGSVVIVREDRQPLATQHVEVLCSYIQPLFTECKAGTIAQAKLMEWLTKPKFAQYWKEYAMLKQASDKTWMSIASPV</sequence>
<comment type="caution">
    <text evidence="6">The sequence shown here is derived from an EMBL/GenBank/DDBJ whole genome shotgun (WGS) entry which is preliminary data.</text>
</comment>
<dbReference type="EMBL" id="JBBBZM010000092">
    <property type="protein sequence ID" value="KAL0634522.1"/>
    <property type="molecule type" value="Genomic_DNA"/>
</dbReference>
<dbReference type="InterPro" id="IPR002893">
    <property type="entry name" value="Znf_MYND"/>
</dbReference>
<dbReference type="Gene3D" id="6.10.140.2220">
    <property type="match status" value="1"/>
</dbReference>
<dbReference type="Proteomes" id="UP001447188">
    <property type="component" value="Unassembled WGS sequence"/>
</dbReference>
<proteinExistence type="predicted"/>
<dbReference type="PROSITE" id="PS50865">
    <property type="entry name" value="ZF_MYND_2"/>
    <property type="match status" value="1"/>
</dbReference>
<evidence type="ECO:0000256" key="1">
    <source>
        <dbReference type="ARBA" id="ARBA00022723"/>
    </source>
</evidence>
<evidence type="ECO:0000313" key="7">
    <source>
        <dbReference type="Proteomes" id="UP001447188"/>
    </source>
</evidence>
<reference evidence="6 7" key="1">
    <citation type="submission" date="2024-02" db="EMBL/GenBank/DDBJ databases">
        <title>Discinaceae phylogenomics.</title>
        <authorList>
            <person name="Dirks A.C."/>
            <person name="James T.Y."/>
        </authorList>
    </citation>
    <scope>NUCLEOTIDE SEQUENCE [LARGE SCALE GENOMIC DNA]</scope>
    <source>
        <strain evidence="6 7">ACD0624</strain>
    </source>
</reference>
<keyword evidence="1" id="KW-0479">Metal-binding</keyword>
<dbReference type="SUPFAM" id="SSF144232">
    <property type="entry name" value="HIT/MYND zinc finger-like"/>
    <property type="match status" value="1"/>
</dbReference>
<keyword evidence="7" id="KW-1185">Reference proteome</keyword>
<evidence type="ECO:0000313" key="6">
    <source>
        <dbReference type="EMBL" id="KAL0634522.1"/>
    </source>
</evidence>
<gene>
    <name evidence="6" type="ORF">Q9L58_006540</name>
</gene>
<evidence type="ECO:0000259" key="5">
    <source>
        <dbReference type="PROSITE" id="PS50865"/>
    </source>
</evidence>
<protein>
    <recommendedName>
        <fullName evidence="5">MYND-type domain-containing protein</fullName>
    </recommendedName>
</protein>
<feature type="domain" description="MYND-type" evidence="5">
    <location>
        <begin position="9"/>
        <end position="45"/>
    </location>
</feature>
<dbReference type="PROSITE" id="PS01360">
    <property type="entry name" value="ZF_MYND_1"/>
    <property type="match status" value="1"/>
</dbReference>
<organism evidence="6 7">
    <name type="scientific">Discina gigas</name>
    <dbReference type="NCBI Taxonomy" id="1032678"/>
    <lineage>
        <taxon>Eukaryota</taxon>
        <taxon>Fungi</taxon>
        <taxon>Dikarya</taxon>
        <taxon>Ascomycota</taxon>
        <taxon>Pezizomycotina</taxon>
        <taxon>Pezizomycetes</taxon>
        <taxon>Pezizales</taxon>
        <taxon>Discinaceae</taxon>
        <taxon>Discina</taxon>
    </lineage>
</organism>
<keyword evidence="2 4" id="KW-0863">Zinc-finger</keyword>
<evidence type="ECO:0000256" key="4">
    <source>
        <dbReference type="PROSITE-ProRule" id="PRU00134"/>
    </source>
</evidence>
<evidence type="ECO:0000256" key="3">
    <source>
        <dbReference type="ARBA" id="ARBA00022833"/>
    </source>
</evidence>
<name>A0ABR3GEY5_9PEZI</name>
<keyword evidence="3" id="KW-0862">Zinc</keyword>
<evidence type="ECO:0000256" key="2">
    <source>
        <dbReference type="ARBA" id="ARBA00022771"/>
    </source>
</evidence>
<dbReference type="Pfam" id="PF01753">
    <property type="entry name" value="zf-MYND"/>
    <property type="match status" value="1"/>
</dbReference>